<dbReference type="Gene3D" id="3.20.20.450">
    <property type="entry name" value="EAL domain"/>
    <property type="match status" value="1"/>
</dbReference>
<dbReference type="PROSITE" id="PS50883">
    <property type="entry name" value="EAL"/>
    <property type="match status" value="1"/>
</dbReference>
<evidence type="ECO:0000313" key="3">
    <source>
        <dbReference type="Proteomes" id="UP000595320"/>
    </source>
</evidence>
<dbReference type="GeneID" id="66212143"/>
<dbReference type="PANTHER" id="PTHR33121">
    <property type="entry name" value="CYCLIC DI-GMP PHOSPHODIESTERASE PDEF"/>
    <property type="match status" value="1"/>
</dbReference>
<dbReference type="GO" id="GO:0071111">
    <property type="term" value="F:cyclic-guanylate-specific phosphodiesterase activity"/>
    <property type="evidence" value="ECO:0007669"/>
    <property type="project" value="InterPro"/>
</dbReference>
<name>A0A7T9UHN1_9GAMM</name>
<dbReference type="AlphaFoldDB" id="A0A7T9UHN1"/>
<dbReference type="Pfam" id="PF00563">
    <property type="entry name" value="EAL"/>
    <property type="match status" value="1"/>
</dbReference>
<dbReference type="PANTHER" id="PTHR33121:SF70">
    <property type="entry name" value="SIGNALING PROTEIN YKOW"/>
    <property type="match status" value="1"/>
</dbReference>
<dbReference type="RefSeq" id="WP_004996999.1">
    <property type="nucleotide sequence ID" value="NZ_CABMHP010000001.1"/>
</dbReference>
<dbReference type="InterPro" id="IPR001633">
    <property type="entry name" value="EAL_dom"/>
</dbReference>
<dbReference type="InterPro" id="IPR035965">
    <property type="entry name" value="PAS-like_dom_sf"/>
</dbReference>
<organism evidence="2 3">
    <name type="scientific">Acinetobacter ursingii</name>
    <dbReference type="NCBI Taxonomy" id="108980"/>
    <lineage>
        <taxon>Bacteria</taxon>
        <taxon>Pseudomonadati</taxon>
        <taxon>Pseudomonadota</taxon>
        <taxon>Gammaproteobacteria</taxon>
        <taxon>Moraxellales</taxon>
        <taxon>Moraxellaceae</taxon>
        <taxon>Acinetobacter</taxon>
    </lineage>
</organism>
<dbReference type="SMART" id="SM00052">
    <property type="entry name" value="EAL"/>
    <property type="match status" value="1"/>
</dbReference>
<dbReference type="InterPro" id="IPR050706">
    <property type="entry name" value="Cyclic-di-GMP_PDE-like"/>
</dbReference>
<evidence type="ECO:0000259" key="1">
    <source>
        <dbReference type="PROSITE" id="PS50883"/>
    </source>
</evidence>
<gene>
    <name evidence="2" type="ORF">I6I53_14180</name>
</gene>
<dbReference type="Proteomes" id="UP000595320">
    <property type="component" value="Chromosome"/>
</dbReference>
<dbReference type="SUPFAM" id="SSF55785">
    <property type="entry name" value="PYP-like sensor domain (PAS domain)"/>
    <property type="match status" value="1"/>
</dbReference>
<sequence>MGSVKVRNSLLSKKLKLSKTRLLIIDDNQLRYNQIIELFNSKNHQVQATLLDDLNSFEKQLNIGWDIVIFGRAYDLKIEQVLSLIQVSTQPNLPVLLLTPDQYSANDYLSYIHKGVYEIIDLKAPEHLYIAIVRALSYSRLQQNEQRLIEELETAHSHVQSIVKESNKAVATLQEGIHIKANAEYLALFGLKNENELVGLPILDILQPTDPNQFKQKFKRVSQGIFDQASFDIVCRNSAITIANPLKIEFLPCDEDDAVQLTIEYEDSTSSSIQPNNAIASQASQTEKLSPNINALNAINRQLNKQPAEVNALVIVTLSSCPDDVFKHNLETIKTYFSNIYGFIKEQVNVSVFRINPVLYVALFQAESDQVLKSQLISLKSLEKPQLLSVDNSTLHLHLHLGFSVLNQPSIADDKNFDDILEQAFHQPLPNMEQSLSQRDLGQVAVLKQIDISTENIPKVQHSILQTLQQKLEAGDIHLKYQQLYDKQDSNLYIYEVTSGFIYDNSWQDINHLADLRDDPELSIKVDRWILVEACKQLHNFLTQYPTAKLIINLNRHILLNDKQLPDLMGKLLTIVGSRAKAPLILQFSEESISQNAPLAQQQFAKLKQNEVEISVRDFGISMYSDSILSQTDLDYLSLHPNLCKMLASNHDISQLQQKLENFHQIKPIEILAQGLNDMTLFANAWNIEARYLQGDYFQKKLDRLTDVQDQ</sequence>
<reference evidence="2 3" key="1">
    <citation type="submission" date="2021-01" db="EMBL/GenBank/DDBJ databases">
        <title>FDA dAtabase for Regulatory Grade micrObial Sequences (FDA-ARGOS): Supporting development and validation of Infectious Disease Dx tests.</title>
        <authorList>
            <person name="Sproer C."/>
            <person name="Gronow S."/>
            <person name="Severitt S."/>
            <person name="Schroder I."/>
            <person name="Tallon L."/>
            <person name="Sadzewicz L."/>
            <person name="Zhao X."/>
            <person name="Boylan J."/>
            <person name="Ott S."/>
            <person name="Bowen H."/>
            <person name="Vavikolanu K."/>
            <person name="Mehta A."/>
            <person name="Aluvathingal J."/>
            <person name="Nadendla S."/>
            <person name="Lowell S."/>
            <person name="Myers T."/>
            <person name="Yan Y."/>
            <person name="Sichtig H."/>
        </authorList>
    </citation>
    <scope>NUCLEOTIDE SEQUENCE [LARGE SCALE GENOMIC DNA]</scope>
    <source>
        <strain evidence="2 3">FDAARGOS_1096</strain>
    </source>
</reference>
<dbReference type="SUPFAM" id="SSF52172">
    <property type="entry name" value="CheY-like"/>
    <property type="match status" value="1"/>
</dbReference>
<evidence type="ECO:0000313" key="2">
    <source>
        <dbReference type="EMBL" id="QQT86010.1"/>
    </source>
</evidence>
<accession>A0A7T9UHN1</accession>
<dbReference type="InterPro" id="IPR035919">
    <property type="entry name" value="EAL_sf"/>
</dbReference>
<dbReference type="Gene3D" id="3.30.450.20">
    <property type="entry name" value="PAS domain"/>
    <property type="match status" value="1"/>
</dbReference>
<dbReference type="InterPro" id="IPR011006">
    <property type="entry name" value="CheY-like_superfamily"/>
</dbReference>
<protein>
    <submittedName>
        <fullName evidence="2">EAL domain-containing protein</fullName>
    </submittedName>
</protein>
<proteinExistence type="predicted"/>
<dbReference type="SUPFAM" id="SSF141868">
    <property type="entry name" value="EAL domain-like"/>
    <property type="match status" value="1"/>
</dbReference>
<dbReference type="EMBL" id="CP068176">
    <property type="protein sequence ID" value="QQT86010.1"/>
    <property type="molecule type" value="Genomic_DNA"/>
</dbReference>
<feature type="domain" description="EAL" evidence="1">
    <location>
        <begin position="461"/>
        <end position="711"/>
    </location>
</feature>